<dbReference type="EMBL" id="CAACVG010009146">
    <property type="protein sequence ID" value="VEN52255.1"/>
    <property type="molecule type" value="Genomic_DNA"/>
</dbReference>
<organism evidence="1 2">
    <name type="scientific">Callosobruchus maculatus</name>
    <name type="common">Southern cowpea weevil</name>
    <name type="synonym">Pulse bruchid</name>
    <dbReference type="NCBI Taxonomy" id="64391"/>
    <lineage>
        <taxon>Eukaryota</taxon>
        <taxon>Metazoa</taxon>
        <taxon>Ecdysozoa</taxon>
        <taxon>Arthropoda</taxon>
        <taxon>Hexapoda</taxon>
        <taxon>Insecta</taxon>
        <taxon>Pterygota</taxon>
        <taxon>Neoptera</taxon>
        <taxon>Endopterygota</taxon>
        <taxon>Coleoptera</taxon>
        <taxon>Polyphaga</taxon>
        <taxon>Cucujiformia</taxon>
        <taxon>Chrysomeloidea</taxon>
        <taxon>Chrysomelidae</taxon>
        <taxon>Bruchinae</taxon>
        <taxon>Bruchini</taxon>
        <taxon>Callosobruchus</taxon>
    </lineage>
</organism>
<accession>A0A653CWF9</accession>
<protein>
    <submittedName>
        <fullName evidence="1">Uncharacterized protein</fullName>
    </submittedName>
</protein>
<evidence type="ECO:0000313" key="1">
    <source>
        <dbReference type="EMBL" id="VEN52255.1"/>
    </source>
</evidence>
<keyword evidence="2" id="KW-1185">Reference proteome</keyword>
<name>A0A653CWF9_CALMS</name>
<sequence>MMCFVVVYRGQSSFDLPEITSKLVSTSSKLSSSACLLIWDKILIAAMFTNKISNVLYEDENSSSVFIYQ</sequence>
<dbReference type="Proteomes" id="UP000410492">
    <property type="component" value="Unassembled WGS sequence"/>
</dbReference>
<dbReference type="AlphaFoldDB" id="A0A653CWF9"/>
<evidence type="ECO:0000313" key="2">
    <source>
        <dbReference type="Proteomes" id="UP000410492"/>
    </source>
</evidence>
<gene>
    <name evidence="1" type="ORF">CALMAC_LOCUS12449</name>
</gene>
<reference evidence="1 2" key="1">
    <citation type="submission" date="2019-01" db="EMBL/GenBank/DDBJ databases">
        <authorList>
            <person name="Sayadi A."/>
        </authorList>
    </citation>
    <scope>NUCLEOTIDE SEQUENCE [LARGE SCALE GENOMIC DNA]</scope>
</reference>
<proteinExistence type="predicted"/>